<dbReference type="OrthoDB" id="540883at2759"/>
<dbReference type="Pfam" id="PF05050">
    <property type="entry name" value="Methyltransf_21"/>
    <property type="match status" value="1"/>
</dbReference>
<keyword evidence="1" id="KW-0732">Signal</keyword>
<dbReference type="SUPFAM" id="SSF53335">
    <property type="entry name" value="S-adenosyl-L-methionine-dependent methyltransferases"/>
    <property type="match status" value="1"/>
</dbReference>
<feature type="chain" id="PRO_5005538431" description="Methyltransferase FkbM domain-containing protein" evidence="1">
    <location>
        <begin position="23"/>
        <end position="366"/>
    </location>
</feature>
<keyword evidence="4" id="KW-1185">Reference proteome</keyword>
<gene>
    <name evidence="3" type="ORF">SARC_06919</name>
</gene>
<dbReference type="InterPro" id="IPR052514">
    <property type="entry name" value="SAM-dependent_MTase"/>
</dbReference>
<dbReference type="Gene3D" id="3.40.50.150">
    <property type="entry name" value="Vaccinia Virus protein VP39"/>
    <property type="match status" value="1"/>
</dbReference>
<dbReference type="EMBL" id="KQ242116">
    <property type="protein sequence ID" value="KNC80717.1"/>
    <property type="molecule type" value="Genomic_DNA"/>
</dbReference>
<proteinExistence type="predicted"/>
<evidence type="ECO:0000259" key="2">
    <source>
        <dbReference type="Pfam" id="PF05050"/>
    </source>
</evidence>
<dbReference type="PANTHER" id="PTHR34203:SF13">
    <property type="entry name" value="EXPRESSED PROTEIN"/>
    <property type="match status" value="1"/>
</dbReference>
<dbReference type="InterPro" id="IPR006342">
    <property type="entry name" value="FkbM_mtfrase"/>
</dbReference>
<evidence type="ECO:0000313" key="4">
    <source>
        <dbReference type="Proteomes" id="UP000054560"/>
    </source>
</evidence>
<evidence type="ECO:0000256" key="1">
    <source>
        <dbReference type="SAM" id="SignalP"/>
    </source>
</evidence>
<dbReference type="PANTHER" id="PTHR34203">
    <property type="entry name" value="METHYLTRANSFERASE, FKBM FAMILY PROTEIN"/>
    <property type="match status" value="1"/>
</dbReference>
<reference evidence="3 4" key="1">
    <citation type="submission" date="2011-02" db="EMBL/GenBank/DDBJ databases">
        <title>The Genome Sequence of Sphaeroforma arctica JP610.</title>
        <authorList>
            <consortium name="The Broad Institute Genome Sequencing Platform"/>
            <person name="Russ C."/>
            <person name="Cuomo C."/>
            <person name="Young S.K."/>
            <person name="Zeng Q."/>
            <person name="Gargeya S."/>
            <person name="Alvarado L."/>
            <person name="Berlin A."/>
            <person name="Chapman S.B."/>
            <person name="Chen Z."/>
            <person name="Freedman E."/>
            <person name="Gellesch M."/>
            <person name="Goldberg J."/>
            <person name="Griggs A."/>
            <person name="Gujja S."/>
            <person name="Heilman E."/>
            <person name="Heiman D."/>
            <person name="Howarth C."/>
            <person name="Mehta T."/>
            <person name="Neiman D."/>
            <person name="Pearson M."/>
            <person name="Roberts A."/>
            <person name="Saif S."/>
            <person name="Shea T."/>
            <person name="Shenoy N."/>
            <person name="Sisk P."/>
            <person name="Stolte C."/>
            <person name="Sykes S."/>
            <person name="White J."/>
            <person name="Yandava C."/>
            <person name="Burger G."/>
            <person name="Gray M.W."/>
            <person name="Holland P.W.H."/>
            <person name="King N."/>
            <person name="Lang F.B.F."/>
            <person name="Roger A.J."/>
            <person name="Ruiz-Trillo I."/>
            <person name="Haas B."/>
            <person name="Nusbaum C."/>
            <person name="Birren B."/>
        </authorList>
    </citation>
    <scope>NUCLEOTIDE SEQUENCE [LARGE SCALE GENOMIC DNA]</scope>
    <source>
        <strain evidence="3 4">JP610</strain>
    </source>
</reference>
<organism evidence="3 4">
    <name type="scientific">Sphaeroforma arctica JP610</name>
    <dbReference type="NCBI Taxonomy" id="667725"/>
    <lineage>
        <taxon>Eukaryota</taxon>
        <taxon>Ichthyosporea</taxon>
        <taxon>Ichthyophonida</taxon>
        <taxon>Sphaeroforma</taxon>
    </lineage>
</organism>
<accession>A0A0L0FV63</accession>
<name>A0A0L0FV63_9EUKA</name>
<dbReference type="AlphaFoldDB" id="A0A0L0FV63"/>
<sequence>MWLKYFAICAFMLSIFIIGRQGGYKDTRIGSLQALFQQERTYQFPPGLNVSPLEFVPSLAFPNEVLSYVLMRPSTIPLQTEPINAPVLFLASPSSVGIDDIAKYIATANSEAVVIQEFKRVLEDPQQLYSSENTGLTPVVLDVGSNSGFYSQLAAVMGYQVVAFDPQPQCAMFVLGAAKLNGIDSRLTILNAFAGSGDGSMVGRRTGCWGTYPNYGPWETGQQGKLIEVLRKSGIVEVGMERVPHIGIDKVMDPDKHVVPLMKVDVEGFEDGVFRSMRKMLSAGRVHNIVCELNKNAWKNFNVTHEDACEMLTHMTTFGYKIHLGLDGPLLFSQKSWDMQQRPCAAMMALGWISQDILMVLEDPKF</sequence>
<dbReference type="InterPro" id="IPR029063">
    <property type="entry name" value="SAM-dependent_MTases_sf"/>
</dbReference>
<dbReference type="Proteomes" id="UP000054560">
    <property type="component" value="Unassembled WGS sequence"/>
</dbReference>
<dbReference type="RefSeq" id="XP_014154619.1">
    <property type="nucleotide sequence ID" value="XM_014299144.1"/>
</dbReference>
<dbReference type="GeneID" id="25907423"/>
<evidence type="ECO:0000313" key="3">
    <source>
        <dbReference type="EMBL" id="KNC80717.1"/>
    </source>
</evidence>
<protein>
    <recommendedName>
        <fullName evidence="2">Methyltransferase FkbM domain-containing protein</fullName>
    </recommendedName>
</protein>
<feature type="domain" description="Methyltransferase FkbM" evidence="2">
    <location>
        <begin position="142"/>
        <end position="321"/>
    </location>
</feature>
<dbReference type="NCBIfam" id="TIGR01444">
    <property type="entry name" value="fkbM_fam"/>
    <property type="match status" value="1"/>
</dbReference>
<feature type="signal peptide" evidence="1">
    <location>
        <begin position="1"/>
        <end position="22"/>
    </location>
</feature>